<accession>A0ABQ9GSN4</accession>
<comment type="caution">
    <text evidence="2">The sequence shown here is derived from an EMBL/GenBank/DDBJ whole genome shotgun (WGS) entry which is preliminary data.</text>
</comment>
<feature type="region of interest" description="Disordered" evidence="1">
    <location>
        <begin position="87"/>
        <end position="123"/>
    </location>
</feature>
<keyword evidence="3" id="KW-1185">Reference proteome</keyword>
<evidence type="ECO:0000313" key="2">
    <source>
        <dbReference type="EMBL" id="KAJ8875051.1"/>
    </source>
</evidence>
<evidence type="ECO:0000256" key="1">
    <source>
        <dbReference type="SAM" id="MobiDB-lite"/>
    </source>
</evidence>
<gene>
    <name evidence="2" type="ORF">PR048_022941</name>
</gene>
<name>A0ABQ9GSN4_9NEOP</name>
<dbReference type="EMBL" id="JARBHB010000009">
    <property type="protein sequence ID" value="KAJ8875051.1"/>
    <property type="molecule type" value="Genomic_DNA"/>
</dbReference>
<proteinExistence type="predicted"/>
<evidence type="ECO:0000313" key="3">
    <source>
        <dbReference type="Proteomes" id="UP001159363"/>
    </source>
</evidence>
<sequence length="485" mass="53582">MKFLATGVGGRGNWFMVIVKHPSYERGRFDSPQSPHAWGLYSHCWRVHTHVQKSRVDPGGPPAGMIAPSRDRLQALHRRRCAPSRDMSRQLGTRLCPPRPGGYQSGTCRRARRLPSQTEQERADLQPAGWRRVVFQWRITSHVRIQATDEFQFGDVVASATLECCGAGVLGRGRGECPEKGPTTRDIVQHDFHHMLRPASGPAGYRAQIAVVRGERSSHCATAAPSSSIMHGYTYLGYLRYVNRLPWSARCRDLSPIENVRDEIGRQLQAAATTAGVEGRLLAEVSESAATERPLAVRLRVAVVWRQVSDRPSFSPPRALEYAALDYYVCLVSVTSRCSWPRPEYCRGSGGFQPSENVCLGPRASGIGAEAARPPSCYVTRQPCCITLTLTPTTTTIPELDYLDLDPMSPPCTSAIGLEACRADTAVVRVKDACGNLQRTCVLLDTGSQASFSSEECVKRLGFQRWSHAQLVVYACQSFRPIKVQ</sequence>
<dbReference type="Proteomes" id="UP001159363">
    <property type="component" value="Chromosome 8"/>
</dbReference>
<protein>
    <submittedName>
        <fullName evidence="2">Uncharacterized protein</fullName>
    </submittedName>
</protein>
<organism evidence="2 3">
    <name type="scientific">Dryococelus australis</name>
    <dbReference type="NCBI Taxonomy" id="614101"/>
    <lineage>
        <taxon>Eukaryota</taxon>
        <taxon>Metazoa</taxon>
        <taxon>Ecdysozoa</taxon>
        <taxon>Arthropoda</taxon>
        <taxon>Hexapoda</taxon>
        <taxon>Insecta</taxon>
        <taxon>Pterygota</taxon>
        <taxon>Neoptera</taxon>
        <taxon>Polyneoptera</taxon>
        <taxon>Phasmatodea</taxon>
        <taxon>Verophasmatodea</taxon>
        <taxon>Anareolatae</taxon>
        <taxon>Phasmatidae</taxon>
        <taxon>Eurycanthinae</taxon>
        <taxon>Dryococelus</taxon>
    </lineage>
</organism>
<reference evidence="2 3" key="1">
    <citation type="submission" date="2023-02" db="EMBL/GenBank/DDBJ databases">
        <title>LHISI_Scaffold_Assembly.</title>
        <authorList>
            <person name="Stuart O.P."/>
            <person name="Cleave R."/>
            <person name="Magrath M.J.L."/>
            <person name="Mikheyev A.S."/>
        </authorList>
    </citation>
    <scope>NUCLEOTIDE SEQUENCE [LARGE SCALE GENOMIC DNA]</scope>
    <source>
        <strain evidence="2">Daus_M_001</strain>
        <tissue evidence="2">Leg muscle</tissue>
    </source>
</reference>